<keyword evidence="1" id="KW-0175">Coiled coil</keyword>
<sequence>MSPSKSFWGNVFSPFKSLTTSQTTDKQERVETPGPQTKKIRFETSETPKRPRRWSSTLSTTSRARKRMSENDVAGWKGSPLPSSGEWTPNATPFRPATALSSYNISNDGDAPRIGMKNSATMPSVSASASAGSNKKPSKKLSSLNLRALNGGSSSKPPSNSGKPKRLTKSSSSTSLKTPSTPSASKLSKSPSLASPSYPSSKSSPTVKTQNLQNTLGGLFFDPTAKSSIQERLPIVGRPNTPPVLLSVVPSEDQLNPKAPPPKYYTVSEFLNTIIRHNIELPDDGPPPAPSGASVTCTRGSGSASTDSPAESVKNDDPSPTRKYARRIGNGESIKAYIDTPPKHIIIRDEYLDVDELWRETKDDPLLQHQPWLQQIANPISKVIGSNWGTPRLTFPIVRKRNPRENAYTHPDGTPFTYEEEMNRLMNPNPRRRIHDILTENNKEAGVSPMFREAAMADLEDILRTLKIPCSQEAIYREHNLASDNRQTRCGDQEYMAREKALALERVKTVREKHAKQRAERVKREYEKREKELAAVLQKREMYKKKYFKNVKEAIPKIPLGWYEGKPTAKDFPRFLEMPQHAMTAFMCTVLRIPGEELVPYHYVADKVVKNPDGTRRGLRNKPQMEVLVALSAVHHKEVRKTLDAARNVLYRENIFAFRKPPEMIMFLNAIGWTNITRMKFAKNLVISSTFFGKHKQSLELKWLVRWHPELRRAMKGIELITPEWKPEDIDEDYQPPEVVKALKTMVEVMDESDGLDAKVAKNNNSESPTRIQTLDLGESFESISSRIQSMGLDDAPWETLGDTIKASDPNGKNGSEEINTEDENWEGKEEGTTSLIEEVEHTLNEWGEWYWDTAAYEPRTDEMIARDEDEDTASEDSGYYSPVLRCRITRASTGRCEHLRNLQHLNDGL</sequence>
<gene>
    <name evidence="3" type="ORF">JMJ35_006324</name>
</gene>
<feature type="compositionally biased region" description="Polar residues" evidence="2">
    <location>
        <begin position="81"/>
        <end position="91"/>
    </location>
</feature>
<feature type="compositionally biased region" description="Low complexity" evidence="2">
    <location>
        <begin position="140"/>
        <end position="162"/>
    </location>
</feature>
<feature type="compositionally biased region" description="Low complexity" evidence="2">
    <location>
        <begin position="169"/>
        <end position="205"/>
    </location>
</feature>
<evidence type="ECO:0000313" key="3">
    <source>
        <dbReference type="EMBL" id="KAK0511751.1"/>
    </source>
</evidence>
<keyword evidence="4" id="KW-1185">Reference proteome</keyword>
<feature type="compositionally biased region" description="Polar residues" evidence="2">
    <location>
        <begin position="295"/>
        <end position="309"/>
    </location>
</feature>
<comment type="caution">
    <text evidence="3">The sequence shown here is derived from an EMBL/GenBank/DDBJ whole genome shotgun (WGS) entry which is preliminary data.</text>
</comment>
<dbReference type="AlphaFoldDB" id="A0AA39U9U8"/>
<evidence type="ECO:0000256" key="1">
    <source>
        <dbReference type="SAM" id="Coils"/>
    </source>
</evidence>
<feature type="region of interest" description="Disordered" evidence="2">
    <location>
        <begin position="1"/>
        <end position="210"/>
    </location>
</feature>
<dbReference type="Proteomes" id="UP001166286">
    <property type="component" value="Unassembled WGS sequence"/>
</dbReference>
<evidence type="ECO:0000256" key="2">
    <source>
        <dbReference type="SAM" id="MobiDB-lite"/>
    </source>
</evidence>
<feature type="region of interest" description="Disordered" evidence="2">
    <location>
        <begin position="800"/>
        <end position="829"/>
    </location>
</feature>
<feature type="region of interest" description="Disordered" evidence="2">
    <location>
        <begin position="280"/>
        <end position="326"/>
    </location>
</feature>
<protein>
    <submittedName>
        <fullName evidence="3">Uncharacterized protein</fullName>
    </submittedName>
</protein>
<organism evidence="3 4">
    <name type="scientific">Cladonia borealis</name>
    <dbReference type="NCBI Taxonomy" id="184061"/>
    <lineage>
        <taxon>Eukaryota</taxon>
        <taxon>Fungi</taxon>
        <taxon>Dikarya</taxon>
        <taxon>Ascomycota</taxon>
        <taxon>Pezizomycotina</taxon>
        <taxon>Lecanoromycetes</taxon>
        <taxon>OSLEUM clade</taxon>
        <taxon>Lecanoromycetidae</taxon>
        <taxon>Lecanorales</taxon>
        <taxon>Lecanorineae</taxon>
        <taxon>Cladoniaceae</taxon>
        <taxon>Cladonia</taxon>
    </lineage>
</organism>
<reference evidence="3" key="1">
    <citation type="submission" date="2023-03" db="EMBL/GenBank/DDBJ databases">
        <title>Complete genome of Cladonia borealis.</title>
        <authorList>
            <person name="Park H."/>
        </authorList>
    </citation>
    <scope>NUCLEOTIDE SEQUENCE</scope>
    <source>
        <strain evidence="3">ANT050790</strain>
    </source>
</reference>
<dbReference type="EMBL" id="JAFEKC020000013">
    <property type="protein sequence ID" value="KAK0511751.1"/>
    <property type="molecule type" value="Genomic_DNA"/>
</dbReference>
<evidence type="ECO:0000313" key="4">
    <source>
        <dbReference type="Proteomes" id="UP001166286"/>
    </source>
</evidence>
<proteinExistence type="predicted"/>
<feature type="coiled-coil region" evidence="1">
    <location>
        <begin position="512"/>
        <end position="546"/>
    </location>
</feature>
<feature type="compositionally biased region" description="Polar residues" evidence="2">
    <location>
        <begin position="118"/>
        <end position="132"/>
    </location>
</feature>
<accession>A0AA39U9U8</accession>
<feature type="compositionally biased region" description="Basic and acidic residues" evidence="2">
    <location>
        <begin position="40"/>
        <end position="49"/>
    </location>
</feature>
<name>A0AA39U9U8_9LECA</name>